<dbReference type="EMBL" id="JBAGLP010000116">
    <property type="protein sequence ID" value="MEG3614701.1"/>
    <property type="molecule type" value="Genomic_DNA"/>
</dbReference>
<reference evidence="8" key="2">
    <citation type="submission" date="2024-02" db="EMBL/GenBank/DDBJ databases">
        <authorList>
            <person name="Prathaban M."/>
            <person name="Mythili R."/>
            <person name="Sharmila Devi N."/>
            <person name="Sobanaa M."/>
            <person name="Prathiviraj R."/>
            <person name="Selvin J."/>
        </authorList>
    </citation>
    <scope>NUCLEOTIDE SEQUENCE</scope>
    <source>
        <strain evidence="8">MP1014</strain>
    </source>
</reference>
<feature type="transmembrane region" description="Helical" evidence="6">
    <location>
        <begin position="250"/>
        <end position="275"/>
    </location>
</feature>
<dbReference type="InterPro" id="IPR037185">
    <property type="entry name" value="EmrE-like"/>
</dbReference>
<evidence type="ECO:0000313" key="8">
    <source>
        <dbReference type="EMBL" id="MEG3614701.1"/>
    </source>
</evidence>
<evidence type="ECO:0000256" key="5">
    <source>
        <dbReference type="ARBA" id="ARBA00023136"/>
    </source>
</evidence>
<feature type="domain" description="EamA" evidence="7">
    <location>
        <begin position="26"/>
        <end position="151"/>
    </location>
</feature>
<dbReference type="Pfam" id="PF00892">
    <property type="entry name" value="EamA"/>
    <property type="match status" value="2"/>
</dbReference>
<organism evidence="8 9">
    <name type="scientific">Isoptericola haloaureus</name>
    <dbReference type="NCBI Taxonomy" id="1542902"/>
    <lineage>
        <taxon>Bacteria</taxon>
        <taxon>Bacillati</taxon>
        <taxon>Actinomycetota</taxon>
        <taxon>Actinomycetes</taxon>
        <taxon>Micrococcales</taxon>
        <taxon>Promicromonosporaceae</taxon>
        <taxon>Isoptericola</taxon>
    </lineage>
</organism>
<accession>A0ABU7Z5U5</accession>
<evidence type="ECO:0000313" key="9">
    <source>
        <dbReference type="Proteomes" id="UP001310387"/>
    </source>
</evidence>
<evidence type="ECO:0000259" key="7">
    <source>
        <dbReference type="Pfam" id="PF00892"/>
    </source>
</evidence>
<feature type="transmembrane region" description="Helical" evidence="6">
    <location>
        <begin position="281"/>
        <end position="299"/>
    </location>
</feature>
<keyword evidence="3 6" id="KW-0812">Transmembrane</keyword>
<sequence length="309" mass="30733">MTTTAPASPATAPPHPPAAAHVSTVALTAITPVVWGTTYLVTTELLPPGHPLFAAVARALPAGLLALAIARTLPRGSWWWRAAVLGVLNIGAFFPLLFVAAERLPGGGAATLGAAQPLVATVLAVVVLGDRWSVWRLAWGVVGVLGVGLVVLGPDAALDPVGLAAGVGGAGVMALGVTLTKRWGPPPGVGATGFAGWLLTAGGLALVPFALLEGGVPAGIDAPALGGYLWLGIVGGLVAYTLWFSGIRRLSVVAVAFLGLLSPLTAAVLGAGVLGESMGPAQLAGFGLAMLALVAGQLVPRRQRVVSAS</sequence>
<feature type="transmembrane region" description="Helical" evidence="6">
    <location>
        <begin position="160"/>
        <end position="179"/>
    </location>
</feature>
<evidence type="ECO:0000256" key="3">
    <source>
        <dbReference type="ARBA" id="ARBA00022692"/>
    </source>
</evidence>
<comment type="similarity">
    <text evidence="2">Belongs to the EamA transporter family.</text>
</comment>
<feature type="transmembrane region" description="Helical" evidence="6">
    <location>
        <begin position="52"/>
        <end position="70"/>
    </location>
</feature>
<feature type="domain" description="EamA" evidence="7">
    <location>
        <begin position="168"/>
        <end position="294"/>
    </location>
</feature>
<feature type="transmembrane region" description="Helical" evidence="6">
    <location>
        <begin position="107"/>
        <end position="128"/>
    </location>
</feature>
<evidence type="ECO:0000256" key="4">
    <source>
        <dbReference type="ARBA" id="ARBA00022989"/>
    </source>
</evidence>
<protein>
    <submittedName>
        <fullName evidence="8">EamA family transporter</fullName>
    </submittedName>
</protein>
<feature type="transmembrane region" description="Helical" evidence="6">
    <location>
        <begin position="191"/>
        <end position="212"/>
    </location>
</feature>
<gene>
    <name evidence="8" type="ORF">V5O49_06135</name>
</gene>
<dbReference type="InterPro" id="IPR000620">
    <property type="entry name" value="EamA_dom"/>
</dbReference>
<dbReference type="RefSeq" id="WP_332901461.1">
    <property type="nucleotide sequence ID" value="NZ_JBAGLP010000116.1"/>
</dbReference>
<feature type="transmembrane region" description="Helical" evidence="6">
    <location>
        <begin position="135"/>
        <end position="154"/>
    </location>
</feature>
<keyword evidence="4 6" id="KW-1133">Transmembrane helix</keyword>
<dbReference type="PANTHER" id="PTHR32322:SF2">
    <property type="entry name" value="EAMA DOMAIN-CONTAINING PROTEIN"/>
    <property type="match status" value="1"/>
</dbReference>
<reference evidence="8" key="1">
    <citation type="journal article" date="2024" name="Antonie Van Leeuwenhoek">
        <title>Isoptericola haloaureus sp. nov., a dimorphic actinobacterium isolated from mangrove sediments of southeast India, implicating biosaline agricultural significance through nitrogen fixation and salt tolerance genes.</title>
        <authorList>
            <person name="Prathaban M."/>
            <person name="Prathiviraj R."/>
            <person name="Ravichandran M."/>
            <person name="Natarajan S.D."/>
            <person name="Sobanaa M."/>
            <person name="Hari Krishna Kumar S."/>
            <person name="Chandrasekar V."/>
            <person name="Selvin J."/>
        </authorList>
    </citation>
    <scope>NUCLEOTIDE SEQUENCE</scope>
    <source>
        <strain evidence="8">MP1014</strain>
    </source>
</reference>
<keyword evidence="9" id="KW-1185">Reference proteome</keyword>
<dbReference type="SUPFAM" id="SSF103481">
    <property type="entry name" value="Multidrug resistance efflux transporter EmrE"/>
    <property type="match status" value="2"/>
</dbReference>
<feature type="transmembrane region" description="Helical" evidence="6">
    <location>
        <begin position="82"/>
        <end position="101"/>
    </location>
</feature>
<proteinExistence type="inferred from homology"/>
<evidence type="ECO:0000256" key="1">
    <source>
        <dbReference type="ARBA" id="ARBA00004141"/>
    </source>
</evidence>
<comment type="caution">
    <text evidence="8">The sequence shown here is derived from an EMBL/GenBank/DDBJ whole genome shotgun (WGS) entry which is preliminary data.</text>
</comment>
<evidence type="ECO:0000256" key="2">
    <source>
        <dbReference type="ARBA" id="ARBA00007362"/>
    </source>
</evidence>
<dbReference type="Proteomes" id="UP001310387">
    <property type="component" value="Unassembled WGS sequence"/>
</dbReference>
<dbReference type="PANTHER" id="PTHR32322">
    <property type="entry name" value="INNER MEMBRANE TRANSPORTER"/>
    <property type="match status" value="1"/>
</dbReference>
<name>A0ABU7Z5U5_9MICO</name>
<keyword evidence="5 6" id="KW-0472">Membrane</keyword>
<comment type="subcellular location">
    <subcellularLocation>
        <location evidence="1">Membrane</location>
        <topology evidence="1">Multi-pass membrane protein</topology>
    </subcellularLocation>
</comment>
<dbReference type="InterPro" id="IPR050638">
    <property type="entry name" value="AA-Vitamin_Transporters"/>
</dbReference>
<evidence type="ECO:0000256" key="6">
    <source>
        <dbReference type="SAM" id="Phobius"/>
    </source>
</evidence>
<feature type="transmembrane region" description="Helical" evidence="6">
    <location>
        <begin position="224"/>
        <end position="243"/>
    </location>
</feature>